<evidence type="ECO:0000313" key="12">
    <source>
        <dbReference type="Proteomes" id="UP000261905"/>
    </source>
</evidence>
<evidence type="ECO:0000256" key="10">
    <source>
        <dbReference type="ARBA" id="ARBA00039005"/>
    </source>
</evidence>
<dbReference type="OrthoDB" id="9795636at2"/>
<evidence type="ECO:0000256" key="9">
    <source>
        <dbReference type="ARBA" id="ARBA00023167"/>
    </source>
</evidence>
<gene>
    <name evidence="11" type="ORF">DX130_15695</name>
</gene>
<evidence type="ECO:0000256" key="7">
    <source>
        <dbReference type="ARBA" id="ARBA00023002"/>
    </source>
</evidence>
<keyword evidence="4" id="KW-0028">Amino-acid biosynthesis</keyword>
<evidence type="ECO:0000256" key="5">
    <source>
        <dbReference type="ARBA" id="ARBA00022723"/>
    </source>
</evidence>
<keyword evidence="8" id="KW-0408">Iron</keyword>
<evidence type="ECO:0000256" key="2">
    <source>
        <dbReference type="ARBA" id="ARBA00001954"/>
    </source>
</evidence>
<keyword evidence="12" id="KW-1185">Reference proteome</keyword>
<dbReference type="AlphaFoldDB" id="A0A371PHH6"/>
<evidence type="ECO:0000313" key="11">
    <source>
        <dbReference type="EMBL" id="REK75076.1"/>
    </source>
</evidence>
<sequence>MIIDNSYWKRRNYMAELRIRGVSEKVRDSLLRPFLEEQGVYYERWEKSLTPLSYEDQLLLSGEEKAELLRIYEDSIADFAKRRGYKQWDIVILSEQTPDMLQKFGSLHYHLDDEVRIVLGGGGIFTIKGEGDTGYFELKALPGDVVVVPARRPHAFRLSERPQFIVVRLFEGEASSITYKVEDPTYDVT</sequence>
<dbReference type="GO" id="GO:0009086">
    <property type="term" value="P:methionine biosynthetic process"/>
    <property type="evidence" value="ECO:0007669"/>
    <property type="project" value="UniProtKB-KW"/>
</dbReference>
<evidence type="ECO:0000256" key="8">
    <source>
        <dbReference type="ARBA" id="ARBA00023004"/>
    </source>
</evidence>
<keyword evidence="9" id="KW-0486">Methionine biosynthesis</keyword>
<organism evidence="11 12">
    <name type="scientific">Paenibacillus paeoniae</name>
    <dbReference type="NCBI Taxonomy" id="2292705"/>
    <lineage>
        <taxon>Bacteria</taxon>
        <taxon>Bacillati</taxon>
        <taxon>Bacillota</taxon>
        <taxon>Bacilli</taxon>
        <taxon>Bacillales</taxon>
        <taxon>Paenibacillaceae</taxon>
        <taxon>Paenibacillus</taxon>
    </lineage>
</organism>
<dbReference type="CDD" id="cd02232">
    <property type="entry name" value="cupin_ARD"/>
    <property type="match status" value="1"/>
</dbReference>
<protein>
    <recommendedName>
        <fullName evidence="10">acireductone dioxygenase (Fe(2+)-requiring)</fullName>
        <ecNumber evidence="10">1.13.11.54</ecNumber>
    </recommendedName>
</protein>
<dbReference type="GO" id="GO:0046872">
    <property type="term" value="F:metal ion binding"/>
    <property type="evidence" value="ECO:0007669"/>
    <property type="project" value="UniProtKB-KW"/>
</dbReference>
<comment type="catalytic activity">
    <reaction evidence="1">
        <text>1,2-dihydroxy-5-(methylsulfanyl)pent-1-en-3-one + O2 = 4-methylsulfanyl-2-oxobutanoate + formate + 2 H(+)</text>
        <dbReference type="Rhea" id="RHEA:24504"/>
        <dbReference type="ChEBI" id="CHEBI:15378"/>
        <dbReference type="ChEBI" id="CHEBI:15379"/>
        <dbReference type="ChEBI" id="CHEBI:15740"/>
        <dbReference type="ChEBI" id="CHEBI:16723"/>
        <dbReference type="ChEBI" id="CHEBI:49252"/>
        <dbReference type="EC" id="1.13.11.54"/>
    </reaction>
</comment>
<accession>A0A371PHH6</accession>
<dbReference type="InterPro" id="IPR014710">
    <property type="entry name" value="RmlC-like_jellyroll"/>
</dbReference>
<dbReference type="GO" id="GO:0010309">
    <property type="term" value="F:acireductone dioxygenase [iron(II)-requiring] activity"/>
    <property type="evidence" value="ECO:0007669"/>
    <property type="project" value="UniProtKB-EC"/>
</dbReference>
<evidence type="ECO:0000256" key="4">
    <source>
        <dbReference type="ARBA" id="ARBA00022605"/>
    </source>
</evidence>
<dbReference type="InterPro" id="IPR011051">
    <property type="entry name" value="RmlC_Cupin_sf"/>
</dbReference>
<comment type="caution">
    <text evidence="11">The sequence shown here is derived from an EMBL/GenBank/DDBJ whole genome shotgun (WGS) entry which is preliminary data.</text>
</comment>
<dbReference type="EMBL" id="QUBQ01000002">
    <property type="protein sequence ID" value="REK75076.1"/>
    <property type="molecule type" value="Genomic_DNA"/>
</dbReference>
<dbReference type="InterPro" id="IPR004313">
    <property type="entry name" value="ARD"/>
</dbReference>
<dbReference type="PANTHER" id="PTHR23418">
    <property type="entry name" value="ACIREDUCTONE DIOXYGENASE"/>
    <property type="match status" value="1"/>
</dbReference>
<name>A0A371PHH6_9BACL</name>
<keyword evidence="7" id="KW-0560">Oxidoreductase</keyword>
<evidence type="ECO:0000256" key="1">
    <source>
        <dbReference type="ARBA" id="ARBA00000428"/>
    </source>
</evidence>
<dbReference type="EC" id="1.13.11.54" evidence="10"/>
<dbReference type="Pfam" id="PF03079">
    <property type="entry name" value="ARD"/>
    <property type="match status" value="1"/>
</dbReference>
<dbReference type="PANTHER" id="PTHR23418:SF0">
    <property type="entry name" value="ACIREDUCTONE DIOXYGENASE"/>
    <property type="match status" value="1"/>
</dbReference>
<comment type="cofactor">
    <cofactor evidence="2">
        <name>Fe(2+)</name>
        <dbReference type="ChEBI" id="CHEBI:29033"/>
    </cofactor>
</comment>
<dbReference type="Proteomes" id="UP000261905">
    <property type="component" value="Unassembled WGS sequence"/>
</dbReference>
<keyword evidence="5" id="KW-0479">Metal-binding</keyword>
<dbReference type="Gene3D" id="2.60.120.10">
    <property type="entry name" value="Jelly Rolls"/>
    <property type="match status" value="1"/>
</dbReference>
<reference evidence="11 12" key="1">
    <citation type="submission" date="2018-08" db="EMBL/GenBank/DDBJ databases">
        <title>Paenibacillus sp. M4BSY-1, whole genome shotgun sequence.</title>
        <authorList>
            <person name="Tuo L."/>
        </authorList>
    </citation>
    <scope>NUCLEOTIDE SEQUENCE [LARGE SCALE GENOMIC DNA]</scope>
    <source>
        <strain evidence="11 12">M4BSY-1</strain>
    </source>
</reference>
<dbReference type="SUPFAM" id="SSF51182">
    <property type="entry name" value="RmlC-like cupins"/>
    <property type="match status" value="1"/>
</dbReference>
<keyword evidence="6" id="KW-0223">Dioxygenase</keyword>
<evidence type="ECO:0000256" key="3">
    <source>
        <dbReference type="ARBA" id="ARBA00022596"/>
    </source>
</evidence>
<evidence type="ECO:0000256" key="6">
    <source>
        <dbReference type="ARBA" id="ARBA00022964"/>
    </source>
</evidence>
<proteinExistence type="predicted"/>
<keyword evidence="3" id="KW-0533">Nickel</keyword>